<dbReference type="Pfam" id="PF00551">
    <property type="entry name" value="Formyl_trans_N"/>
    <property type="match status" value="1"/>
</dbReference>
<dbReference type="KEGG" id="aoz:HUE56_00430"/>
<dbReference type="RefSeq" id="WP_149200286.1">
    <property type="nucleotide sequence ID" value="NZ_BSOV01000065.1"/>
</dbReference>
<geneLocation type="plasmid" evidence="2 3">
    <name>unnamed1</name>
</geneLocation>
<dbReference type="Gene3D" id="3.40.50.12230">
    <property type="match status" value="1"/>
</dbReference>
<evidence type="ECO:0000313" key="2">
    <source>
        <dbReference type="EMBL" id="QKS49014.1"/>
    </source>
</evidence>
<name>A0A6N1AIF0_9PROT</name>
<organism evidence="2 3">
    <name type="scientific">Azospirillum oryzae</name>
    <dbReference type="NCBI Taxonomy" id="286727"/>
    <lineage>
        <taxon>Bacteria</taxon>
        <taxon>Pseudomonadati</taxon>
        <taxon>Pseudomonadota</taxon>
        <taxon>Alphaproteobacteria</taxon>
        <taxon>Rhodospirillales</taxon>
        <taxon>Azospirillaceae</taxon>
        <taxon>Azospirillum</taxon>
    </lineage>
</organism>
<proteinExistence type="predicted"/>
<dbReference type="InterPro" id="IPR036477">
    <property type="entry name" value="Formyl_transf_N_sf"/>
</dbReference>
<sequence length="228" mass="24830">MPATLALLCPQEDARHLGAILATANRDLVVVTAADAAGLERAVAETGGVDRIVAFRTNSIVPAALLQRIPGPSYNFHPGPPGYPGRHPFAFALYDGAAQYGVTAHEMTERVDAGPIVGALSFPLPELPDADWLIDRTYTALIQLFVMLAPQLALTGTPLPRTGLAWDQSRRCTRKALDALRALPPDIGSEEMERRIRALRSVRHEGIRPHLTLHGRRFALEDNYTNGF</sequence>
<dbReference type="OrthoDB" id="9788208at2"/>
<feature type="domain" description="Formyl transferase N-terminal" evidence="1">
    <location>
        <begin position="47"/>
        <end position="122"/>
    </location>
</feature>
<keyword evidence="3" id="KW-1185">Reference proteome</keyword>
<evidence type="ECO:0000313" key="3">
    <source>
        <dbReference type="Proteomes" id="UP000509702"/>
    </source>
</evidence>
<dbReference type="EMBL" id="CP054615">
    <property type="protein sequence ID" value="QKS49014.1"/>
    <property type="molecule type" value="Genomic_DNA"/>
</dbReference>
<reference evidence="2 3" key="1">
    <citation type="submission" date="2020-06" db="EMBL/GenBank/DDBJ databases">
        <title>Complete genome of Azosprillum oryzae KACC14407.</title>
        <authorList>
            <person name="Kim M."/>
            <person name="Park Y.-J."/>
            <person name="Shin J.-H."/>
        </authorList>
    </citation>
    <scope>NUCLEOTIDE SEQUENCE [LARGE SCALE GENOMIC DNA]</scope>
    <source>
        <strain evidence="2 3">KACC 14407</strain>
        <plasmid evidence="2 3">unnamed1</plasmid>
    </source>
</reference>
<dbReference type="SUPFAM" id="SSF53328">
    <property type="entry name" value="Formyltransferase"/>
    <property type="match status" value="1"/>
</dbReference>
<dbReference type="Proteomes" id="UP000509702">
    <property type="component" value="Plasmid unnamed1"/>
</dbReference>
<gene>
    <name evidence="2" type="ORF">HUE56_00430</name>
</gene>
<accession>A0A6N1AIF0</accession>
<dbReference type="AlphaFoldDB" id="A0A6N1AIF0"/>
<dbReference type="InterPro" id="IPR002376">
    <property type="entry name" value="Formyl_transf_N"/>
</dbReference>
<keyword evidence="2" id="KW-0614">Plasmid</keyword>
<evidence type="ECO:0000259" key="1">
    <source>
        <dbReference type="Pfam" id="PF00551"/>
    </source>
</evidence>
<protein>
    <recommendedName>
        <fullName evidence="1">Formyl transferase N-terminal domain-containing protein</fullName>
    </recommendedName>
</protein>